<protein>
    <submittedName>
        <fullName evidence="1">Uncharacterized protein</fullName>
    </submittedName>
</protein>
<proteinExistence type="predicted"/>
<name>A0ABP8ZM99_9ACTN</name>
<keyword evidence="2" id="KW-1185">Reference proteome</keyword>
<sequence>MKYRVIEQLWVPPAIGPRVTGTDPLNGLWLRHRVAEYEETETSCGEIISQDAKVVDEVWSELADRCPACDQAQ</sequence>
<comment type="caution">
    <text evidence="1">The sequence shown here is derived from an EMBL/GenBank/DDBJ whole genome shotgun (WGS) entry which is preliminary data.</text>
</comment>
<evidence type="ECO:0000313" key="2">
    <source>
        <dbReference type="Proteomes" id="UP001499882"/>
    </source>
</evidence>
<organism evidence="1 2">
    <name type="scientific">Nocardioides endophyticus</name>
    <dbReference type="NCBI Taxonomy" id="1353775"/>
    <lineage>
        <taxon>Bacteria</taxon>
        <taxon>Bacillati</taxon>
        <taxon>Actinomycetota</taxon>
        <taxon>Actinomycetes</taxon>
        <taxon>Propionibacteriales</taxon>
        <taxon>Nocardioidaceae</taxon>
        <taxon>Nocardioides</taxon>
    </lineage>
</organism>
<evidence type="ECO:0000313" key="1">
    <source>
        <dbReference type="EMBL" id="GAA4760225.1"/>
    </source>
</evidence>
<dbReference type="EMBL" id="BAABKN010000041">
    <property type="protein sequence ID" value="GAA4760225.1"/>
    <property type="molecule type" value="Genomic_DNA"/>
</dbReference>
<reference evidence="2" key="1">
    <citation type="journal article" date="2019" name="Int. J. Syst. Evol. Microbiol.">
        <title>The Global Catalogue of Microorganisms (GCM) 10K type strain sequencing project: providing services to taxonomists for standard genome sequencing and annotation.</title>
        <authorList>
            <consortium name="The Broad Institute Genomics Platform"/>
            <consortium name="The Broad Institute Genome Sequencing Center for Infectious Disease"/>
            <person name="Wu L."/>
            <person name="Ma J."/>
        </authorList>
    </citation>
    <scope>NUCLEOTIDE SEQUENCE [LARGE SCALE GENOMIC DNA]</scope>
    <source>
        <strain evidence="2">JCM 18532</strain>
    </source>
</reference>
<dbReference type="Proteomes" id="UP001499882">
    <property type="component" value="Unassembled WGS sequence"/>
</dbReference>
<accession>A0ABP8ZM99</accession>
<gene>
    <name evidence="1" type="ORF">GCM10023350_53090</name>
</gene>